<evidence type="ECO:0000313" key="2">
    <source>
        <dbReference type="EMBL" id="GBP62447.1"/>
    </source>
</evidence>
<evidence type="ECO:0000256" key="1">
    <source>
        <dbReference type="SAM" id="MobiDB-lite"/>
    </source>
</evidence>
<comment type="caution">
    <text evidence="2">The sequence shown here is derived from an EMBL/GenBank/DDBJ whole genome shotgun (WGS) entry which is preliminary data.</text>
</comment>
<gene>
    <name evidence="2" type="ORF">EVAR_3149_1</name>
</gene>
<organism evidence="2 3">
    <name type="scientific">Eumeta variegata</name>
    <name type="common">Bagworm moth</name>
    <name type="synonym">Eumeta japonica</name>
    <dbReference type="NCBI Taxonomy" id="151549"/>
    <lineage>
        <taxon>Eukaryota</taxon>
        <taxon>Metazoa</taxon>
        <taxon>Ecdysozoa</taxon>
        <taxon>Arthropoda</taxon>
        <taxon>Hexapoda</taxon>
        <taxon>Insecta</taxon>
        <taxon>Pterygota</taxon>
        <taxon>Neoptera</taxon>
        <taxon>Endopterygota</taxon>
        <taxon>Lepidoptera</taxon>
        <taxon>Glossata</taxon>
        <taxon>Ditrysia</taxon>
        <taxon>Tineoidea</taxon>
        <taxon>Psychidae</taxon>
        <taxon>Oiketicinae</taxon>
        <taxon>Eumeta</taxon>
    </lineage>
</organism>
<sequence length="129" mass="14456">MREAAISRRRRITRRLSAVGTAAERQSAAAVPPGQPPEQPNGLNGRLEPACSNNGRQRQLPLARRDLTQPNHKGISVNYDKTVFYTDSFAERRFTRAQRLRMGLRTGSAVRCAVRQGLEPAGGRQQEYR</sequence>
<keyword evidence="3" id="KW-1185">Reference proteome</keyword>
<reference evidence="2 3" key="1">
    <citation type="journal article" date="2019" name="Commun. Biol.">
        <title>The bagworm genome reveals a unique fibroin gene that provides high tensile strength.</title>
        <authorList>
            <person name="Kono N."/>
            <person name="Nakamura H."/>
            <person name="Ohtoshi R."/>
            <person name="Tomita M."/>
            <person name="Numata K."/>
            <person name="Arakawa K."/>
        </authorList>
    </citation>
    <scope>NUCLEOTIDE SEQUENCE [LARGE SCALE GENOMIC DNA]</scope>
</reference>
<feature type="region of interest" description="Disordered" evidence="1">
    <location>
        <begin position="17"/>
        <end position="74"/>
    </location>
</feature>
<dbReference type="AlphaFoldDB" id="A0A4C1XJK0"/>
<protein>
    <submittedName>
        <fullName evidence="2">Uncharacterized protein</fullName>
    </submittedName>
</protein>
<accession>A0A4C1XJK0</accession>
<dbReference type="Proteomes" id="UP000299102">
    <property type="component" value="Unassembled WGS sequence"/>
</dbReference>
<dbReference type="EMBL" id="BGZK01000841">
    <property type="protein sequence ID" value="GBP62447.1"/>
    <property type="molecule type" value="Genomic_DNA"/>
</dbReference>
<proteinExistence type="predicted"/>
<evidence type="ECO:0000313" key="3">
    <source>
        <dbReference type="Proteomes" id="UP000299102"/>
    </source>
</evidence>
<name>A0A4C1XJK0_EUMVA</name>